<sequence>MNNKTAILFFSRTANSEADHKQWSKNNHLNHSVASLLIQNALNQLKKTQQSFYHFDEHLQCGNHFGEKLSNAFEALYEKGFSSVIAIGNDSLNWHNINWNELFESLQQGHSVLGPNYRGGAYLIGIHKRNFDKASFQKLPWQQPLLYQALNQHLGENATVLETTKERDFNTFHDLLLFIKAQRQQIALKSIQSVLRSILIVSTPSFNNKKGKHLLSGFRAGYTLRPPPFFYA</sequence>
<keyword evidence="2" id="KW-1185">Reference proteome</keyword>
<name>A0A937AGW3_9BACT</name>
<accession>A0A937AGW3</accession>
<reference evidence="1" key="1">
    <citation type="submission" date="2021-01" db="EMBL/GenBank/DDBJ databases">
        <title>Marivirga sp. nov., isolated from intertidal surface sediments.</title>
        <authorList>
            <person name="Zhang M."/>
        </authorList>
    </citation>
    <scope>NUCLEOTIDE SEQUENCE</scope>
    <source>
        <strain evidence="1">SM1354</strain>
    </source>
</reference>
<dbReference type="InterPro" id="IPR018641">
    <property type="entry name" value="Trfase_1_rSAM/seldom-assoc"/>
</dbReference>
<evidence type="ECO:0000313" key="2">
    <source>
        <dbReference type="Proteomes" id="UP000642920"/>
    </source>
</evidence>
<dbReference type="AlphaFoldDB" id="A0A937AGW3"/>
<comment type="caution">
    <text evidence="1">The sequence shown here is derived from an EMBL/GenBank/DDBJ whole genome shotgun (WGS) entry which is preliminary data.</text>
</comment>
<dbReference type="InterPro" id="IPR029044">
    <property type="entry name" value="Nucleotide-diphossugar_trans"/>
</dbReference>
<dbReference type="PANTHER" id="PTHR36529:SF1">
    <property type="entry name" value="GLYCOSYLTRANSFERASE"/>
    <property type="match status" value="1"/>
</dbReference>
<dbReference type="EMBL" id="JAERQG010000004">
    <property type="protein sequence ID" value="MBL0766531.1"/>
    <property type="molecule type" value="Genomic_DNA"/>
</dbReference>
<gene>
    <name evidence="1" type="ORF">JKP34_14785</name>
</gene>
<dbReference type="Gene3D" id="3.90.550.10">
    <property type="entry name" value="Spore Coat Polysaccharide Biosynthesis Protein SpsA, Chain A"/>
    <property type="match status" value="1"/>
</dbReference>
<dbReference type="Proteomes" id="UP000642920">
    <property type="component" value="Unassembled WGS sequence"/>
</dbReference>
<dbReference type="Pfam" id="PF09837">
    <property type="entry name" value="DUF2064"/>
    <property type="match status" value="1"/>
</dbReference>
<evidence type="ECO:0000313" key="1">
    <source>
        <dbReference type="EMBL" id="MBL0766531.1"/>
    </source>
</evidence>
<dbReference type="RefSeq" id="WP_201923192.1">
    <property type="nucleotide sequence ID" value="NZ_JAERQG010000004.1"/>
</dbReference>
<protein>
    <submittedName>
        <fullName evidence="1">DUF2064 domain-containing protein</fullName>
    </submittedName>
</protein>
<proteinExistence type="predicted"/>
<dbReference type="PANTHER" id="PTHR36529">
    <property type="entry name" value="SLL1095 PROTEIN"/>
    <property type="match status" value="1"/>
</dbReference>
<organism evidence="1 2">
    <name type="scientific">Marivirga atlantica</name>
    <dbReference type="NCBI Taxonomy" id="1548457"/>
    <lineage>
        <taxon>Bacteria</taxon>
        <taxon>Pseudomonadati</taxon>
        <taxon>Bacteroidota</taxon>
        <taxon>Cytophagia</taxon>
        <taxon>Cytophagales</taxon>
        <taxon>Marivirgaceae</taxon>
        <taxon>Marivirga</taxon>
    </lineage>
</organism>